<keyword evidence="3 6" id="KW-0378">Hydrolase</keyword>
<feature type="domain" description="Inhibitor I9" evidence="10">
    <location>
        <begin position="63"/>
        <end position="138"/>
    </location>
</feature>
<keyword evidence="12" id="KW-1185">Reference proteome</keyword>
<evidence type="ECO:0000256" key="6">
    <source>
        <dbReference type="PROSITE-ProRule" id="PRU01240"/>
    </source>
</evidence>
<feature type="active site" description="Charge relay system" evidence="5 6">
    <location>
        <position position="363"/>
    </location>
</feature>
<evidence type="ECO:0000259" key="10">
    <source>
        <dbReference type="Pfam" id="PF05922"/>
    </source>
</evidence>
<evidence type="ECO:0000256" key="8">
    <source>
        <dbReference type="SAM" id="SignalP"/>
    </source>
</evidence>
<evidence type="ECO:0000256" key="2">
    <source>
        <dbReference type="ARBA" id="ARBA00022670"/>
    </source>
</evidence>
<comment type="caution">
    <text evidence="11">The sequence shown here is derived from an EMBL/GenBank/DDBJ whole genome shotgun (WGS) entry which is preliminary data.</text>
</comment>
<evidence type="ECO:0000313" key="11">
    <source>
        <dbReference type="EMBL" id="RTR25603.1"/>
    </source>
</evidence>
<feature type="active site" description="Charge relay system" evidence="5 6">
    <location>
        <position position="178"/>
    </location>
</feature>
<dbReference type="InterPro" id="IPR023828">
    <property type="entry name" value="Peptidase_S8_Ser-AS"/>
</dbReference>
<dbReference type="Pfam" id="PF05922">
    <property type="entry name" value="Inhibitor_I9"/>
    <property type="match status" value="1"/>
</dbReference>
<dbReference type="GO" id="GO:0005615">
    <property type="term" value="C:extracellular space"/>
    <property type="evidence" value="ECO:0007669"/>
    <property type="project" value="TreeGrafter"/>
</dbReference>
<feature type="signal peptide" evidence="8">
    <location>
        <begin position="1"/>
        <end position="21"/>
    </location>
</feature>
<keyword evidence="4 6" id="KW-0720">Serine protease</keyword>
<dbReference type="Gene3D" id="3.40.50.200">
    <property type="entry name" value="Peptidase S8/S53 domain"/>
    <property type="match status" value="1"/>
</dbReference>
<dbReference type="GO" id="GO:0006508">
    <property type="term" value="P:proteolysis"/>
    <property type="evidence" value="ECO:0007669"/>
    <property type="project" value="UniProtKB-KW"/>
</dbReference>
<dbReference type="InterPro" id="IPR037045">
    <property type="entry name" value="S8pro/Inhibitor_I9_sf"/>
</dbReference>
<dbReference type="PROSITE" id="PS00138">
    <property type="entry name" value="SUBTILASE_SER"/>
    <property type="match status" value="1"/>
</dbReference>
<dbReference type="InterPro" id="IPR010259">
    <property type="entry name" value="S8pro/Inhibitor_I9"/>
</dbReference>
<dbReference type="SUPFAM" id="SSF54897">
    <property type="entry name" value="Protease propeptides/inhibitors"/>
    <property type="match status" value="1"/>
</dbReference>
<dbReference type="InterPro" id="IPR022398">
    <property type="entry name" value="Peptidase_S8_His-AS"/>
</dbReference>
<evidence type="ECO:0000256" key="4">
    <source>
        <dbReference type="ARBA" id="ARBA00022825"/>
    </source>
</evidence>
<dbReference type="OrthoDB" id="9798386at2"/>
<evidence type="ECO:0000256" key="1">
    <source>
        <dbReference type="ARBA" id="ARBA00011073"/>
    </source>
</evidence>
<dbReference type="SUPFAM" id="SSF52743">
    <property type="entry name" value="Subtilisin-like"/>
    <property type="match status" value="1"/>
</dbReference>
<dbReference type="PROSITE" id="PS51257">
    <property type="entry name" value="PROKAR_LIPOPROTEIN"/>
    <property type="match status" value="1"/>
</dbReference>
<dbReference type="InterPro" id="IPR000209">
    <property type="entry name" value="Peptidase_S8/S53_dom"/>
</dbReference>
<dbReference type="PANTHER" id="PTHR43806">
    <property type="entry name" value="PEPTIDASE S8"/>
    <property type="match status" value="1"/>
</dbReference>
<proteinExistence type="inferred from homology"/>
<dbReference type="CDD" id="cd04077">
    <property type="entry name" value="Peptidases_S8_PCSK9_ProteinaseK_like"/>
    <property type="match status" value="1"/>
</dbReference>
<dbReference type="InterPro" id="IPR023827">
    <property type="entry name" value="Peptidase_S8_Asp-AS"/>
</dbReference>
<dbReference type="FunFam" id="3.40.50.200:FF:000014">
    <property type="entry name" value="Proteinase K"/>
    <property type="match status" value="1"/>
</dbReference>
<evidence type="ECO:0000256" key="7">
    <source>
        <dbReference type="RuleBase" id="RU003355"/>
    </source>
</evidence>
<keyword evidence="2 6" id="KW-0645">Protease</keyword>
<dbReference type="PRINTS" id="PR00723">
    <property type="entry name" value="SUBTILISIN"/>
</dbReference>
<dbReference type="InterPro" id="IPR015500">
    <property type="entry name" value="Peptidase_S8_subtilisin-rel"/>
</dbReference>
<dbReference type="GO" id="GO:0004252">
    <property type="term" value="F:serine-type endopeptidase activity"/>
    <property type="evidence" value="ECO:0007669"/>
    <property type="project" value="UniProtKB-UniRule"/>
</dbReference>
<keyword evidence="8" id="KW-0732">Signal</keyword>
<dbReference type="RefSeq" id="WP_126352685.1">
    <property type="nucleotide sequence ID" value="NZ_CP086381.1"/>
</dbReference>
<dbReference type="Pfam" id="PF00082">
    <property type="entry name" value="Peptidase_S8"/>
    <property type="match status" value="1"/>
</dbReference>
<dbReference type="AlphaFoldDB" id="A0A3S0K9F5"/>
<evidence type="ECO:0000313" key="12">
    <source>
        <dbReference type="Proteomes" id="UP000277766"/>
    </source>
</evidence>
<dbReference type="Gene3D" id="3.30.70.80">
    <property type="entry name" value="Peptidase S8 propeptide/proteinase inhibitor I9"/>
    <property type="match status" value="1"/>
</dbReference>
<evidence type="ECO:0000256" key="3">
    <source>
        <dbReference type="ARBA" id="ARBA00022801"/>
    </source>
</evidence>
<organism evidence="11 12">
    <name type="scientific">Deinococcus radiophilus</name>
    <dbReference type="NCBI Taxonomy" id="32062"/>
    <lineage>
        <taxon>Bacteria</taxon>
        <taxon>Thermotogati</taxon>
        <taxon>Deinococcota</taxon>
        <taxon>Deinococci</taxon>
        <taxon>Deinococcales</taxon>
        <taxon>Deinococcaceae</taxon>
        <taxon>Deinococcus</taxon>
    </lineage>
</organism>
<name>A0A3S0K9F5_9DEIO</name>
<dbReference type="PANTHER" id="PTHR43806:SF11">
    <property type="entry name" value="CEREVISIN-RELATED"/>
    <property type="match status" value="1"/>
</dbReference>
<dbReference type="EMBL" id="RXPE01000024">
    <property type="protein sequence ID" value="RTR25603.1"/>
    <property type="molecule type" value="Genomic_DNA"/>
</dbReference>
<gene>
    <name evidence="11" type="ORF">EJ104_10295</name>
</gene>
<comment type="similarity">
    <text evidence="1 6 7">Belongs to the peptidase S8 family.</text>
</comment>
<accession>A0A3S0K9F5</accession>
<reference evidence="11 12" key="1">
    <citation type="submission" date="2018-12" db="EMBL/GenBank/DDBJ databases">
        <title>Deinococcus radiophilus ATCC 27603 genome sequencing and assembly.</title>
        <authorList>
            <person name="Maclea K.S."/>
            <person name="Maynard C.R."/>
        </authorList>
    </citation>
    <scope>NUCLEOTIDE SEQUENCE [LARGE SCALE GENOMIC DNA]</scope>
    <source>
        <strain evidence="11 12">ATCC 27603</strain>
    </source>
</reference>
<dbReference type="InterPro" id="IPR050131">
    <property type="entry name" value="Peptidase_S8_subtilisin-like"/>
</dbReference>
<feature type="active site" description="Charge relay system" evidence="5 6">
    <location>
        <position position="210"/>
    </location>
</feature>
<dbReference type="PROSITE" id="PS00136">
    <property type="entry name" value="SUBTILASE_ASP"/>
    <property type="match status" value="1"/>
</dbReference>
<dbReference type="PROSITE" id="PS51892">
    <property type="entry name" value="SUBTILASE"/>
    <property type="match status" value="1"/>
</dbReference>
<protein>
    <submittedName>
        <fullName evidence="11">S8 family peptidase</fullName>
    </submittedName>
</protein>
<feature type="domain" description="Peptidase S8/S53" evidence="9">
    <location>
        <begin position="176"/>
        <end position="399"/>
    </location>
</feature>
<feature type="chain" id="PRO_5018626543" evidence="8">
    <location>
        <begin position="22"/>
        <end position="526"/>
    </location>
</feature>
<dbReference type="Proteomes" id="UP000277766">
    <property type="component" value="Unassembled WGS sequence"/>
</dbReference>
<evidence type="ECO:0000259" key="9">
    <source>
        <dbReference type="Pfam" id="PF00082"/>
    </source>
</evidence>
<dbReference type="InterPro" id="IPR034193">
    <property type="entry name" value="PCSK9_ProteinaseK-like"/>
</dbReference>
<sequence length="526" mass="54378">MKKMTAVALGLSLLLASCGNGAPTAAVPTPPSADQGAVTVPERSPNGVAPLLEVDAAKAIPGQYIVVLKDGALGDNLSAQTEDSLIQAFGLQAQGVTVQQVYGFVLDGFAAKLSAENLETLRSDPRVKYVEQDQVVELNATQNGATWGLDRVDQRNLPLNSTYVYDQTAANVVSYVIDTGIRTTHTDFGGRATFGTNTTGDGQNTDCNGHGTHVAGTVGGTQYGLAKATRLVAVKVLACNGSGSNSGVVAGINWAAQNRQSRPAVANMSLGGGASQATDDAVTNAVTSGLVMVVAAGNENQNACNVSPARAPRAITVASTTNTDARSSFSNWGSCVDIHAPGSSITSAWHTSDTNTNTISGTSMASPHVAGGAALILAANPGFTPAQVESALKTNATLNKVTDAKGSPNLLLFTNPGGGTTPTPTPEPTPPTYDRTYQGTLYSGQNQVTQYYQYAGGTITGELKFPASADFDLYLQKWNGSSWAYVAQANGVANPERVSYNATSGYYRWIVNAYSGSGSFVLGENN</sequence>
<dbReference type="Gene3D" id="2.60.120.380">
    <property type="match status" value="1"/>
</dbReference>
<dbReference type="PROSITE" id="PS00137">
    <property type="entry name" value="SUBTILASE_HIS"/>
    <property type="match status" value="1"/>
</dbReference>
<dbReference type="InterPro" id="IPR036852">
    <property type="entry name" value="Peptidase_S8/S53_dom_sf"/>
</dbReference>
<evidence type="ECO:0000256" key="5">
    <source>
        <dbReference type="PIRSR" id="PIRSR615500-1"/>
    </source>
</evidence>